<evidence type="ECO:0000256" key="5">
    <source>
        <dbReference type="ARBA" id="ARBA00022989"/>
    </source>
</evidence>
<evidence type="ECO:0000313" key="10">
    <source>
        <dbReference type="Proteomes" id="UP000245207"/>
    </source>
</evidence>
<keyword evidence="10" id="KW-1185">Reference proteome</keyword>
<comment type="caution">
    <text evidence="9">The sequence shown here is derived from an EMBL/GenBank/DDBJ whole genome shotgun (WGS) entry which is preliminary data.</text>
</comment>
<keyword evidence="6" id="KW-0333">Golgi apparatus</keyword>
<keyword evidence="2" id="KW-0328">Glycosyltransferase</keyword>
<gene>
    <name evidence="9" type="ORF">CTI12_AA504980</name>
</gene>
<evidence type="ECO:0000313" key="9">
    <source>
        <dbReference type="EMBL" id="PWA46830.1"/>
    </source>
</evidence>
<evidence type="ECO:0008006" key="11">
    <source>
        <dbReference type="Google" id="ProtNLM"/>
    </source>
</evidence>
<evidence type="ECO:0000256" key="4">
    <source>
        <dbReference type="ARBA" id="ARBA00022692"/>
    </source>
</evidence>
<proteinExistence type="predicted"/>
<dbReference type="AlphaFoldDB" id="A0A2U1LCU6"/>
<accession>A0A2U1LCU6</accession>
<evidence type="ECO:0000256" key="8">
    <source>
        <dbReference type="SAM" id="Phobius"/>
    </source>
</evidence>
<protein>
    <recommendedName>
        <fullName evidence="11">Nucleotide-diphospho-sugar transferase</fullName>
    </recommendedName>
</protein>
<dbReference type="GO" id="GO:0000139">
    <property type="term" value="C:Golgi membrane"/>
    <property type="evidence" value="ECO:0007669"/>
    <property type="project" value="UniProtKB-SubCell"/>
</dbReference>
<evidence type="ECO:0000256" key="1">
    <source>
        <dbReference type="ARBA" id="ARBA00004394"/>
    </source>
</evidence>
<evidence type="ECO:0000256" key="2">
    <source>
        <dbReference type="ARBA" id="ARBA00022676"/>
    </source>
</evidence>
<comment type="subcellular location">
    <subcellularLocation>
        <location evidence="1">Golgi apparatus membrane</location>
    </subcellularLocation>
</comment>
<evidence type="ECO:0000256" key="3">
    <source>
        <dbReference type="ARBA" id="ARBA00022679"/>
    </source>
</evidence>
<dbReference type="GO" id="GO:0051753">
    <property type="term" value="F:mannan synthase activity"/>
    <property type="evidence" value="ECO:0007669"/>
    <property type="project" value="TreeGrafter"/>
</dbReference>
<feature type="transmembrane region" description="Helical" evidence="8">
    <location>
        <begin position="34"/>
        <end position="55"/>
    </location>
</feature>
<keyword evidence="7 8" id="KW-0472">Membrane</keyword>
<dbReference type="PANTHER" id="PTHR32044">
    <property type="entry name" value="GLUCOMANNAN 4-BETA-MANNOSYLTRANSFERASE 9"/>
    <property type="match status" value="1"/>
</dbReference>
<keyword evidence="5 8" id="KW-1133">Transmembrane helix</keyword>
<dbReference type="Proteomes" id="UP000245207">
    <property type="component" value="Unassembled WGS sequence"/>
</dbReference>
<reference evidence="9 10" key="1">
    <citation type="journal article" date="2018" name="Mol. Plant">
        <title>The genome of Artemisia annua provides insight into the evolution of Asteraceae family and artemisinin biosynthesis.</title>
        <authorList>
            <person name="Shen Q."/>
            <person name="Zhang L."/>
            <person name="Liao Z."/>
            <person name="Wang S."/>
            <person name="Yan T."/>
            <person name="Shi P."/>
            <person name="Liu M."/>
            <person name="Fu X."/>
            <person name="Pan Q."/>
            <person name="Wang Y."/>
            <person name="Lv Z."/>
            <person name="Lu X."/>
            <person name="Zhang F."/>
            <person name="Jiang W."/>
            <person name="Ma Y."/>
            <person name="Chen M."/>
            <person name="Hao X."/>
            <person name="Li L."/>
            <person name="Tang Y."/>
            <person name="Lv G."/>
            <person name="Zhou Y."/>
            <person name="Sun X."/>
            <person name="Brodelius P.E."/>
            <person name="Rose J.K.C."/>
            <person name="Tang K."/>
        </authorList>
    </citation>
    <scope>NUCLEOTIDE SEQUENCE [LARGE SCALE GENOMIC DNA]</scope>
    <source>
        <strain evidence="10">cv. Huhao1</strain>
        <tissue evidence="9">Leaf</tissue>
    </source>
</reference>
<dbReference type="EMBL" id="PKPP01010089">
    <property type="protein sequence ID" value="PWA46830.1"/>
    <property type="molecule type" value="Genomic_DNA"/>
</dbReference>
<keyword evidence="4 8" id="KW-0812">Transmembrane</keyword>
<organism evidence="9 10">
    <name type="scientific">Artemisia annua</name>
    <name type="common">Sweet wormwood</name>
    <dbReference type="NCBI Taxonomy" id="35608"/>
    <lineage>
        <taxon>Eukaryota</taxon>
        <taxon>Viridiplantae</taxon>
        <taxon>Streptophyta</taxon>
        <taxon>Embryophyta</taxon>
        <taxon>Tracheophyta</taxon>
        <taxon>Spermatophyta</taxon>
        <taxon>Magnoliopsida</taxon>
        <taxon>eudicotyledons</taxon>
        <taxon>Gunneridae</taxon>
        <taxon>Pentapetalae</taxon>
        <taxon>asterids</taxon>
        <taxon>campanulids</taxon>
        <taxon>Asterales</taxon>
        <taxon>Asteraceae</taxon>
        <taxon>Asteroideae</taxon>
        <taxon>Anthemideae</taxon>
        <taxon>Artemisiinae</taxon>
        <taxon>Artemisia</taxon>
    </lineage>
</organism>
<dbReference type="InterPro" id="IPR029044">
    <property type="entry name" value="Nucleotide-diphossugar_trans"/>
</dbReference>
<evidence type="ECO:0000256" key="6">
    <source>
        <dbReference type="ARBA" id="ARBA00023034"/>
    </source>
</evidence>
<evidence type="ECO:0000256" key="7">
    <source>
        <dbReference type="ARBA" id="ARBA00023136"/>
    </source>
</evidence>
<sequence length="194" mass="22181">MERYPTLAYVLESFSGIDIAAQIKAIWTKLKAPIVVPFLTISLTICLVMSIMLFLEKVYMGLVSGYIKVFRKPTGKRYKYEPFIDDIELGNSAYPLVLVQVPMFNEREVYQLSIGAACELSWPSDRIVIQVLDDSTDPVVKVGKRAILFYLSHTHFILTQLNRPFFALIYAVPPSNLIFLKHFNTAKIHSKLFK</sequence>
<dbReference type="PANTHER" id="PTHR32044:SF77">
    <property type="entry name" value="GLUCOMANNAN 4-BETA-MANNOSYLTRANSFERASE 9"/>
    <property type="match status" value="1"/>
</dbReference>
<dbReference type="STRING" id="35608.A0A2U1LCU6"/>
<dbReference type="Gene3D" id="3.90.550.10">
    <property type="entry name" value="Spore Coat Polysaccharide Biosynthesis Protein SpsA, Chain A"/>
    <property type="match status" value="1"/>
</dbReference>
<name>A0A2U1LCU6_ARTAN</name>
<dbReference type="OrthoDB" id="72851at2759"/>
<keyword evidence="3" id="KW-0808">Transferase</keyword>